<evidence type="ECO:0000256" key="5">
    <source>
        <dbReference type="SAM" id="Phobius"/>
    </source>
</evidence>
<dbReference type="Pfam" id="PF21885">
    <property type="entry name" value="TMEM181_GOLD"/>
    <property type="match status" value="1"/>
</dbReference>
<comment type="subcellular location">
    <subcellularLocation>
        <location evidence="1">Membrane</location>
        <topology evidence="1">Multi-pass membrane protein</topology>
    </subcellularLocation>
</comment>
<evidence type="ECO:0000256" key="2">
    <source>
        <dbReference type="ARBA" id="ARBA00022692"/>
    </source>
</evidence>
<sequence>YPLETPELNPFNQQLWLTLRLELQTPPDEVVRTELTLTVVLLGITGEKQDELISDSNARSHNYTVICNKVPTCNELVVLHLGSIAYGHYFARLRLHGLGDLAIPVRQIYFTFMMYNKTFTLIEVWFRFFFVLLSFIIMCVYGWLMLKVPLLEWTMEQKWTTALLPMLVLYNACPDPLFPVSFALRNWVPVLLDAGFQASFLAGLLLFWLCAFHDLLLQPNRRCFLGFYLPKLVIVGPMWLLALTLGVWRIVNENYDPSYHYRVDAGVFLALKVVFFLLGGLYLCYLFMLVGRSFRQLKQTNYHDLRLKFLTVFTFIVLAISIIAVY</sequence>
<reference evidence="8" key="2">
    <citation type="submission" date="2025-09" db="UniProtKB">
        <authorList>
            <consortium name="Ensembl"/>
        </authorList>
    </citation>
    <scope>IDENTIFICATION</scope>
</reference>
<dbReference type="GO" id="GO:0015643">
    <property type="term" value="F:toxic substance binding"/>
    <property type="evidence" value="ECO:0007669"/>
    <property type="project" value="InterPro"/>
</dbReference>
<organism evidence="8">
    <name type="scientific">Petromyzon marinus</name>
    <name type="common">Sea lamprey</name>
    <dbReference type="NCBI Taxonomy" id="7757"/>
    <lineage>
        <taxon>Eukaryota</taxon>
        <taxon>Metazoa</taxon>
        <taxon>Chordata</taxon>
        <taxon>Craniata</taxon>
        <taxon>Vertebrata</taxon>
        <taxon>Cyclostomata</taxon>
        <taxon>Hyperoartia</taxon>
        <taxon>Petromyzontiformes</taxon>
        <taxon>Petromyzontidae</taxon>
        <taxon>Petromyzon</taxon>
    </lineage>
</organism>
<feature type="transmembrane region" description="Helical" evidence="5">
    <location>
        <begin position="228"/>
        <end position="248"/>
    </location>
</feature>
<dbReference type="AlphaFoldDB" id="S4RNQ7"/>
<dbReference type="Ensembl" id="ENSPMAT00000006873.1">
    <property type="protein sequence ID" value="ENSPMAP00000006843.1"/>
    <property type="gene ID" value="ENSPMAG00000006190.1"/>
</dbReference>
<keyword evidence="3 5" id="KW-1133">Transmembrane helix</keyword>
<evidence type="ECO:0000256" key="4">
    <source>
        <dbReference type="ARBA" id="ARBA00023136"/>
    </source>
</evidence>
<evidence type="ECO:0000259" key="7">
    <source>
        <dbReference type="Pfam" id="PF21885"/>
    </source>
</evidence>
<proteinExistence type="predicted"/>
<feature type="transmembrane region" description="Helical" evidence="5">
    <location>
        <begin position="124"/>
        <end position="146"/>
    </location>
</feature>
<dbReference type="InterPro" id="IPR054077">
    <property type="entry name" value="TMEM181_GOLD"/>
</dbReference>
<dbReference type="OMA" id="QLWVIAK"/>
<keyword evidence="4 5" id="KW-0472">Membrane</keyword>
<feature type="transmembrane region" description="Helical" evidence="5">
    <location>
        <begin position="309"/>
        <end position="325"/>
    </location>
</feature>
<dbReference type="GO" id="GO:0016020">
    <property type="term" value="C:membrane"/>
    <property type="evidence" value="ECO:0007669"/>
    <property type="project" value="UniProtKB-SubCell"/>
</dbReference>
<feature type="domain" description="TMEM181 GOLD" evidence="7">
    <location>
        <begin position="2"/>
        <end position="115"/>
    </location>
</feature>
<reference evidence="8" key="1">
    <citation type="submission" date="2025-08" db="UniProtKB">
        <authorList>
            <consortium name="Ensembl"/>
        </authorList>
    </citation>
    <scope>IDENTIFICATION</scope>
</reference>
<evidence type="ECO:0000313" key="8">
    <source>
        <dbReference type="Ensembl" id="ENSPMAP00000006843.1"/>
    </source>
</evidence>
<protein>
    <submittedName>
        <fullName evidence="8">Transmembrane protein 181</fullName>
    </submittedName>
</protein>
<dbReference type="InterPro" id="IPR040416">
    <property type="entry name" value="TMEM181"/>
</dbReference>
<evidence type="ECO:0000256" key="1">
    <source>
        <dbReference type="ARBA" id="ARBA00004141"/>
    </source>
</evidence>
<feature type="transmembrane region" description="Helical" evidence="5">
    <location>
        <begin position="268"/>
        <end position="288"/>
    </location>
</feature>
<evidence type="ECO:0000256" key="3">
    <source>
        <dbReference type="ARBA" id="ARBA00022989"/>
    </source>
</evidence>
<dbReference type="PANTHER" id="PTHR31918">
    <property type="entry name" value="TRANSMEMBRANE PROTEIN 181"/>
    <property type="match status" value="1"/>
</dbReference>
<accession>S4RNQ7</accession>
<feature type="domain" description="Wntless-like transmembrane" evidence="6">
    <location>
        <begin position="116"/>
        <end position="324"/>
    </location>
</feature>
<dbReference type="PANTHER" id="PTHR31918:SF1">
    <property type="entry name" value="TRANSMEMBRANE PROTEIN 181"/>
    <property type="match status" value="1"/>
</dbReference>
<evidence type="ECO:0000259" key="6">
    <source>
        <dbReference type="Pfam" id="PF06664"/>
    </source>
</evidence>
<keyword evidence="2 5" id="KW-0812">Transmembrane</keyword>
<feature type="transmembrane region" description="Helical" evidence="5">
    <location>
        <begin position="194"/>
        <end position="216"/>
    </location>
</feature>
<dbReference type="GeneTree" id="ENSGT00390000007183"/>
<dbReference type="InterPro" id="IPR047843">
    <property type="entry name" value="WLS-like_TM"/>
</dbReference>
<name>S4RNQ7_PETMA</name>
<dbReference type="STRING" id="7757.ENSPMAP00000006843"/>
<dbReference type="HOGENOM" id="CLU_040299_0_0_1"/>
<dbReference type="Pfam" id="PF06664">
    <property type="entry name" value="WLS-like_TM"/>
    <property type="match status" value="1"/>
</dbReference>